<gene>
    <name evidence="5" type="ORF">GCM10011505_46200</name>
</gene>
<keyword evidence="2" id="KW-0805">Transcription regulation</keyword>
<sequence length="114" mass="12770">MEAYLLRPHVLVAMKDGADTEIDTALRAIGHARRIAVTLPHWGNASRLIYGTDLVLTVARKALALYERDPAFVVFEPPFSIPPFPFVQIWHERRGGNPAHLWLRTAVVGMSKSL</sequence>
<evidence type="ECO:0000256" key="2">
    <source>
        <dbReference type="ARBA" id="ARBA00023015"/>
    </source>
</evidence>
<evidence type="ECO:0000313" key="5">
    <source>
        <dbReference type="EMBL" id="GGB60226.1"/>
    </source>
</evidence>
<comment type="similarity">
    <text evidence="1">Belongs to the LysR transcriptional regulatory family.</text>
</comment>
<dbReference type="EMBL" id="BMDZ01000092">
    <property type="protein sequence ID" value="GGB60226.1"/>
    <property type="molecule type" value="Genomic_DNA"/>
</dbReference>
<reference evidence="6" key="1">
    <citation type="journal article" date="2019" name="Int. J. Syst. Evol. Microbiol.">
        <title>The Global Catalogue of Microorganisms (GCM) 10K type strain sequencing project: providing services to taxonomists for standard genome sequencing and annotation.</title>
        <authorList>
            <consortium name="The Broad Institute Genomics Platform"/>
            <consortium name="The Broad Institute Genome Sequencing Center for Infectious Disease"/>
            <person name="Wu L."/>
            <person name="Ma J."/>
        </authorList>
    </citation>
    <scope>NUCLEOTIDE SEQUENCE [LARGE SCALE GENOMIC DNA]</scope>
    <source>
        <strain evidence="6">CGMCC 1.10188</strain>
    </source>
</reference>
<name>A0ABQ1J6W2_9PROT</name>
<accession>A0ABQ1J6W2</accession>
<keyword evidence="4" id="KW-0804">Transcription</keyword>
<evidence type="ECO:0008006" key="7">
    <source>
        <dbReference type="Google" id="ProtNLM"/>
    </source>
</evidence>
<dbReference type="PANTHER" id="PTHR30118:SF15">
    <property type="entry name" value="TRANSCRIPTIONAL REGULATORY PROTEIN"/>
    <property type="match status" value="1"/>
</dbReference>
<evidence type="ECO:0000256" key="1">
    <source>
        <dbReference type="ARBA" id="ARBA00009437"/>
    </source>
</evidence>
<evidence type="ECO:0000256" key="4">
    <source>
        <dbReference type="ARBA" id="ARBA00023163"/>
    </source>
</evidence>
<organism evidence="5 6">
    <name type="scientific">Tistrella bauzanensis</name>
    <dbReference type="NCBI Taxonomy" id="657419"/>
    <lineage>
        <taxon>Bacteria</taxon>
        <taxon>Pseudomonadati</taxon>
        <taxon>Pseudomonadota</taxon>
        <taxon>Alphaproteobacteria</taxon>
        <taxon>Geminicoccales</taxon>
        <taxon>Geminicoccaceae</taxon>
        <taxon>Tistrella</taxon>
    </lineage>
</organism>
<dbReference type="PANTHER" id="PTHR30118">
    <property type="entry name" value="HTH-TYPE TRANSCRIPTIONAL REGULATOR LEUO-RELATED"/>
    <property type="match status" value="1"/>
</dbReference>
<dbReference type="InterPro" id="IPR050389">
    <property type="entry name" value="LysR-type_TF"/>
</dbReference>
<dbReference type="Proteomes" id="UP000603352">
    <property type="component" value="Unassembled WGS sequence"/>
</dbReference>
<protein>
    <recommendedName>
        <fullName evidence="7">LysR substrate-binding domain-containing protein</fullName>
    </recommendedName>
</protein>
<dbReference type="Gene3D" id="3.40.190.10">
    <property type="entry name" value="Periplasmic binding protein-like II"/>
    <property type="match status" value="1"/>
</dbReference>
<keyword evidence="6" id="KW-1185">Reference proteome</keyword>
<evidence type="ECO:0000256" key="3">
    <source>
        <dbReference type="ARBA" id="ARBA00023125"/>
    </source>
</evidence>
<evidence type="ECO:0000313" key="6">
    <source>
        <dbReference type="Proteomes" id="UP000603352"/>
    </source>
</evidence>
<keyword evidence="3" id="KW-0238">DNA-binding</keyword>
<dbReference type="SUPFAM" id="SSF53850">
    <property type="entry name" value="Periplasmic binding protein-like II"/>
    <property type="match status" value="1"/>
</dbReference>
<comment type="caution">
    <text evidence="5">The sequence shown here is derived from an EMBL/GenBank/DDBJ whole genome shotgun (WGS) entry which is preliminary data.</text>
</comment>
<proteinExistence type="inferred from homology"/>